<dbReference type="Proteomes" id="UP000325122">
    <property type="component" value="Unassembled WGS sequence"/>
</dbReference>
<evidence type="ECO:0000313" key="1">
    <source>
        <dbReference type="EMBL" id="KAA5802250.1"/>
    </source>
</evidence>
<comment type="caution">
    <text evidence="1">The sequence shown here is derived from an EMBL/GenBank/DDBJ whole genome shotgun (WGS) entry which is preliminary data.</text>
</comment>
<reference evidence="1 2" key="1">
    <citation type="submission" date="2019-09" db="EMBL/GenBank/DDBJ databases">
        <authorList>
            <person name="Kevbrin V."/>
            <person name="Grouzdev D.S."/>
        </authorList>
    </citation>
    <scope>NUCLEOTIDE SEQUENCE [LARGE SCALE GENOMIC DNA]</scope>
    <source>
        <strain evidence="1 2">G-192</strain>
    </source>
</reference>
<dbReference type="EMBL" id="VWOJ01000003">
    <property type="protein sequence ID" value="KAA5802250.1"/>
    <property type="molecule type" value="Genomic_DNA"/>
</dbReference>
<gene>
    <name evidence="1" type="ORF">F1654_10465</name>
</gene>
<evidence type="ECO:0000313" key="2">
    <source>
        <dbReference type="Proteomes" id="UP000325122"/>
    </source>
</evidence>
<accession>A0A5M6ZDG2</accession>
<dbReference type="RefSeq" id="WP_150023501.1">
    <property type="nucleotide sequence ID" value="NZ_VWOJ01000003.1"/>
</dbReference>
<keyword evidence="2" id="KW-1185">Reference proteome</keyword>
<proteinExistence type="predicted"/>
<protein>
    <submittedName>
        <fullName evidence="1">Uncharacterized protein</fullName>
    </submittedName>
</protein>
<dbReference type="AlphaFoldDB" id="A0A5M6ZDG2"/>
<organism evidence="1 2">
    <name type="scientific">Alkalicaulis satelles</name>
    <dbReference type="NCBI Taxonomy" id="2609175"/>
    <lineage>
        <taxon>Bacteria</taxon>
        <taxon>Pseudomonadati</taxon>
        <taxon>Pseudomonadota</taxon>
        <taxon>Alphaproteobacteria</taxon>
        <taxon>Maricaulales</taxon>
        <taxon>Maricaulaceae</taxon>
        <taxon>Alkalicaulis</taxon>
    </lineage>
</organism>
<name>A0A5M6ZDG2_9PROT</name>
<sequence length="76" mass="8499">MPATRPSRITPQDIRMIAFTLVERHGVRALGYADQAVWELEGKGEADSADAWRALRSEIEDALSGRIARSEPVRLH</sequence>